<protein>
    <submittedName>
        <fullName evidence="1">Tetratricopeptide repeat protein</fullName>
    </submittedName>
</protein>
<dbReference type="Proteomes" id="UP000238312">
    <property type="component" value="Unassembled WGS sequence"/>
</dbReference>
<accession>A0A2T0NC95</accession>
<name>A0A2T0NC95_9ACTN</name>
<reference evidence="1 2" key="1">
    <citation type="submission" date="2018-03" db="EMBL/GenBank/DDBJ databases">
        <title>Genomic Encyclopedia of Type Strains, Phase III (KMG-III): the genomes of soil and plant-associated and newly described type strains.</title>
        <authorList>
            <person name="Whitman W."/>
        </authorList>
    </citation>
    <scope>NUCLEOTIDE SEQUENCE [LARGE SCALE GENOMIC DNA]</scope>
    <source>
        <strain evidence="1 2">CGMCC 4.7104</strain>
    </source>
</reference>
<keyword evidence="2" id="KW-1185">Reference proteome</keyword>
<dbReference type="PROSITE" id="PS51257">
    <property type="entry name" value="PROKAR_LIPOPROTEIN"/>
    <property type="match status" value="1"/>
</dbReference>
<proteinExistence type="predicted"/>
<comment type="caution">
    <text evidence="1">The sequence shown here is derived from an EMBL/GenBank/DDBJ whole genome shotgun (WGS) entry which is preliminary data.</text>
</comment>
<evidence type="ECO:0000313" key="1">
    <source>
        <dbReference type="EMBL" id="PRX70625.1"/>
    </source>
</evidence>
<dbReference type="PANTHER" id="PTHR12558">
    <property type="entry name" value="CELL DIVISION CYCLE 16,23,27"/>
    <property type="match status" value="1"/>
</dbReference>
<dbReference type="InterPro" id="IPR019734">
    <property type="entry name" value="TPR_rpt"/>
</dbReference>
<dbReference type="InterPro" id="IPR011990">
    <property type="entry name" value="TPR-like_helical_dom_sf"/>
</dbReference>
<gene>
    <name evidence="1" type="ORF">B0I32_101720</name>
</gene>
<dbReference type="OrthoDB" id="5477158at2"/>
<dbReference type="Gene3D" id="1.25.40.10">
    <property type="entry name" value="Tetratricopeptide repeat domain"/>
    <property type="match status" value="2"/>
</dbReference>
<evidence type="ECO:0000313" key="2">
    <source>
        <dbReference type="Proteomes" id="UP000238312"/>
    </source>
</evidence>
<dbReference type="SMART" id="SM00028">
    <property type="entry name" value="TPR"/>
    <property type="match status" value="5"/>
</dbReference>
<dbReference type="AlphaFoldDB" id="A0A2T0NC95"/>
<dbReference type="SUPFAM" id="SSF48452">
    <property type="entry name" value="TPR-like"/>
    <property type="match status" value="2"/>
</dbReference>
<dbReference type="PANTHER" id="PTHR12558:SF33">
    <property type="entry name" value="BLL7664 PROTEIN"/>
    <property type="match status" value="1"/>
</dbReference>
<sequence>MSRLRRLPPLLGCVLLGCVLVTLFAPGGLLRRDEPPPAPAGWSPYDLAGSIQAVQVRLRRHPDDAAAWASLGDMYLKQARRTADTAYYAKAEGAFERSLRRPTGDGEPYIDAVIGMGALANARHDFAGAVRWAERARRAAPFRWALYGVLTDAHLELGHYEQAETALRRMLDGHPDLASFTRAARLEQLRGRPGHARDLLRRACAIPGDPAEYAFCQWQLGELAWSTGDPRTARAAYTQALAADPGHAPARAGKARAEAALGRTEQALRDYATAVIRSPAYVVEYGELLEHLGDAEGARRQYAVFTAQQRLLAASGGADDLAAGTFAANHGEPGTAVRHLRAEWARRHSVEVADALGWALHRAGRHTEAAAYAVRADALGGRNALFAYHRGEIEHALGHTGAARTHLTRALSINPYFSPAGAARARELLAEKT</sequence>
<organism evidence="1 2">
    <name type="scientific">Nonomuraea fuscirosea</name>
    <dbReference type="NCBI Taxonomy" id="1291556"/>
    <lineage>
        <taxon>Bacteria</taxon>
        <taxon>Bacillati</taxon>
        <taxon>Actinomycetota</taxon>
        <taxon>Actinomycetes</taxon>
        <taxon>Streptosporangiales</taxon>
        <taxon>Streptosporangiaceae</taxon>
        <taxon>Nonomuraea</taxon>
    </lineage>
</organism>
<dbReference type="EMBL" id="PVNG01000001">
    <property type="protein sequence ID" value="PRX70625.1"/>
    <property type="molecule type" value="Genomic_DNA"/>
</dbReference>
<dbReference type="Pfam" id="PF13432">
    <property type="entry name" value="TPR_16"/>
    <property type="match status" value="2"/>
</dbReference>